<organism evidence="1 2">
    <name type="scientific">Vallitalea maricola</name>
    <dbReference type="NCBI Taxonomy" id="3074433"/>
    <lineage>
        <taxon>Bacteria</taxon>
        <taxon>Bacillati</taxon>
        <taxon>Bacillota</taxon>
        <taxon>Clostridia</taxon>
        <taxon>Lachnospirales</taxon>
        <taxon>Vallitaleaceae</taxon>
        <taxon>Vallitalea</taxon>
    </lineage>
</organism>
<protein>
    <submittedName>
        <fullName evidence="1">Lysine--tRNA ligase</fullName>
    </submittedName>
</protein>
<dbReference type="Proteomes" id="UP001374599">
    <property type="component" value="Unassembled WGS sequence"/>
</dbReference>
<keyword evidence="2" id="KW-1185">Reference proteome</keyword>
<proteinExistence type="predicted"/>
<sequence length="498" mass="57505">MSDNNSNNQGKEQDLNELLKIRRDKLAGLQEKGKNPFELTKFSVDYHSNEIINGFEELEGKEVTIAGRIMTKRVMGKASFCHIADRNGQIQSYVRKDAIGEEEYAEFKHYDLGDIVGIKGEVFRTQKGEISIKAHEVTLLSKSLQILPEKYHGLKDTDTRYRQRYLDLIVNPEVKDTFITRSKIIKEIRNVLDNRGYLEVETPVLNTISGGASARPFITHHNALDMELYMRIALELPLKRLIVGGFERVYEIGRVFRNEGLSVRHNPEFTLLELYEAYTDYHGMMDLTEELIRTVAKNVLGTTTVTYDEVEIDLGKPFARLSMLDAVKQYANVDFDEIETDEQAKELAKKHHIEFEKHHKKGDILNLFFEEYVEEHLVQPTFIIDHPVEISPLAKRKPEKPDYTERFELFITKREFANAFSELNDPIDQRQRFERQEELRAAGDEEASMIDEDFLTALEYGMPPTGGLGIGIDRLVMLLTNSYSIRDVLLFPTMKNKE</sequence>
<name>A0ACB5UL10_9FIRM</name>
<keyword evidence="1" id="KW-0436">Ligase</keyword>
<accession>A0ACB5UL10</accession>
<evidence type="ECO:0000313" key="1">
    <source>
        <dbReference type="EMBL" id="GMQ63234.1"/>
    </source>
</evidence>
<gene>
    <name evidence="1" type="primary">lysS</name>
    <name evidence="1" type="ORF">AN2V17_24670</name>
</gene>
<reference evidence="1" key="1">
    <citation type="submission" date="2023-09" db="EMBL/GenBank/DDBJ databases">
        <title>Vallitalea sediminicola and Vallitalea maricola sp. nov., anaerobic bacteria isolated from marine sediment.</title>
        <authorList>
            <person name="Hirano S."/>
            <person name="Maeda A."/>
            <person name="Terahara T."/>
            <person name="Mori K."/>
            <person name="Hamada M."/>
            <person name="Matsumoto R."/>
            <person name="Kobayashi T."/>
        </authorList>
    </citation>
    <scope>NUCLEOTIDE SEQUENCE</scope>
    <source>
        <strain evidence="1">AN17-2</strain>
    </source>
</reference>
<dbReference type="EMBL" id="BTPU01000036">
    <property type="protein sequence ID" value="GMQ63234.1"/>
    <property type="molecule type" value="Genomic_DNA"/>
</dbReference>
<evidence type="ECO:0000313" key="2">
    <source>
        <dbReference type="Proteomes" id="UP001374599"/>
    </source>
</evidence>
<comment type="caution">
    <text evidence="1">The sequence shown here is derived from an EMBL/GenBank/DDBJ whole genome shotgun (WGS) entry which is preliminary data.</text>
</comment>